<evidence type="ECO:0000313" key="2">
    <source>
        <dbReference type="EMBL" id="MBD1381364.1"/>
    </source>
</evidence>
<dbReference type="PANTHER" id="PTHR38457:SF1">
    <property type="entry name" value="REGULATOR ABRB-RELATED"/>
    <property type="match status" value="1"/>
</dbReference>
<dbReference type="Pfam" id="PF05145">
    <property type="entry name" value="AbrB"/>
    <property type="match status" value="1"/>
</dbReference>
<dbReference type="RefSeq" id="WP_191158957.1">
    <property type="nucleotide sequence ID" value="NZ_JACXAI010000017.1"/>
</dbReference>
<organism evidence="2 3">
    <name type="scientific">Metabacillus arenae</name>
    <dbReference type="NCBI Taxonomy" id="2771434"/>
    <lineage>
        <taxon>Bacteria</taxon>
        <taxon>Bacillati</taxon>
        <taxon>Bacillota</taxon>
        <taxon>Bacilli</taxon>
        <taxon>Bacillales</taxon>
        <taxon>Bacillaceae</taxon>
        <taxon>Metabacillus</taxon>
    </lineage>
</organism>
<evidence type="ECO:0000256" key="1">
    <source>
        <dbReference type="SAM" id="Phobius"/>
    </source>
</evidence>
<comment type="caution">
    <text evidence="2">The sequence shown here is derived from an EMBL/GenBank/DDBJ whole genome shotgun (WGS) entry which is preliminary data.</text>
</comment>
<dbReference type="EMBL" id="JACXAI010000017">
    <property type="protein sequence ID" value="MBD1381364.1"/>
    <property type="molecule type" value="Genomic_DNA"/>
</dbReference>
<dbReference type="PANTHER" id="PTHR38457">
    <property type="entry name" value="REGULATOR ABRB-RELATED"/>
    <property type="match status" value="1"/>
</dbReference>
<keyword evidence="1" id="KW-0472">Membrane</keyword>
<keyword evidence="1" id="KW-0812">Transmembrane</keyword>
<feature type="transmembrane region" description="Helical" evidence="1">
    <location>
        <begin position="185"/>
        <end position="201"/>
    </location>
</feature>
<proteinExistence type="predicted"/>
<reference evidence="2" key="1">
    <citation type="submission" date="2020-09" db="EMBL/GenBank/DDBJ databases">
        <title>A novel bacterium of genus Bacillus, isolated from South China Sea.</title>
        <authorList>
            <person name="Huang H."/>
            <person name="Mo K."/>
            <person name="Hu Y."/>
        </authorList>
    </citation>
    <scope>NUCLEOTIDE SEQUENCE</scope>
    <source>
        <strain evidence="2">IB182487</strain>
    </source>
</reference>
<feature type="transmembrane region" description="Helical" evidence="1">
    <location>
        <begin position="208"/>
        <end position="227"/>
    </location>
</feature>
<name>A0A926S1W0_9BACI</name>
<dbReference type="Proteomes" id="UP000626844">
    <property type="component" value="Unassembled WGS sequence"/>
</dbReference>
<dbReference type="AlphaFoldDB" id="A0A926S1W0"/>
<feature type="transmembrane region" description="Helical" evidence="1">
    <location>
        <begin position="264"/>
        <end position="286"/>
    </location>
</feature>
<dbReference type="InterPro" id="IPR007820">
    <property type="entry name" value="AbrB_fam"/>
</dbReference>
<feature type="transmembrane region" description="Helical" evidence="1">
    <location>
        <begin position="147"/>
        <end position="165"/>
    </location>
</feature>
<feature type="transmembrane region" description="Helical" evidence="1">
    <location>
        <begin position="325"/>
        <end position="343"/>
    </location>
</feature>
<feature type="transmembrane region" description="Helical" evidence="1">
    <location>
        <begin position="82"/>
        <end position="103"/>
    </location>
</feature>
<dbReference type="GO" id="GO:0010468">
    <property type="term" value="P:regulation of gene expression"/>
    <property type="evidence" value="ECO:0007669"/>
    <property type="project" value="InterPro"/>
</dbReference>
<feature type="transmembrane region" description="Helical" evidence="1">
    <location>
        <begin position="57"/>
        <end position="76"/>
    </location>
</feature>
<dbReference type="PIRSF" id="PIRSF038991">
    <property type="entry name" value="Protein_AbrB"/>
    <property type="match status" value="1"/>
</dbReference>
<gene>
    <name evidence="2" type="ORF">IC621_14075</name>
</gene>
<feature type="transmembrane region" description="Helical" evidence="1">
    <location>
        <begin position="20"/>
        <end position="45"/>
    </location>
</feature>
<protein>
    <submittedName>
        <fullName evidence="2">AbrB family transcriptional regulator</fullName>
    </submittedName>
</protein>
<dbReference type="InterPro" id="IPR017516">
    <property type="entry name" value="AbrB_dup"/>
</dbReference>
<evidence type="ECO:0000313" key="3">
    <source>
        <dbReference type="Proteomes" id="UP000626844"/>
    </source>
</evidence>
<accession>A0A926S1W0</accession>
<keyword evidence="1" id="KW-1133">Transmembrane helix</keyword>
<dbReference type="NCBIfam" id="TIGR03082">
    <property type="entry name" value="Gneg_AbrB_dup"/>
    <property type="match status" value="2"/>
</dbReference>
<keyword evidence="3" id="KW-1185">Reference proteome</keyword>
<dbReference type="GO" id="GO:0016020">
    <property type="term" value="C:membrane"/>
    <property type="evidence" value="ECO:0007669"/>
    <property type="project" value="InterPro"/>
</dbReference>
<sequence>MKKAKQVLETFSLSLAGGGLFAILQVPLAWILGPLSMMIVWRSFANRTLLCPDSIKQISLMFLGIYFGLSFTKSTFIEVGPYIIPFLILTIILILISVTNGLLIGKWLKFDPVTSSFSTIPGGLSEMVVITESLKGNVAMVTIFQTVRLLSVVFLVPFLVTLIFAGNSPSGTVATNDGSVLNGSYFSYLWFILSFAVGWLLRYKVPAGAVIGPLLVTACLNISGISLPVLPDAIIICAQLVVGTSIGIRMSWNELKLGGKYSFIYFGLTLILIIISFALGYLFSIFTGVSLSTAILSLAPGGLVEMVLTANSIGADPALVSALQFIRLLFILIVVPTVLKWCFSTKKITFMNR</sequence>